<dbReference type="InterPro" id="IPR032092">
    <property type="entry name" value="PilW"/>
</dbReference>
<comment type="caution">
    <text evidence="2">The sequence shown here is derived from an EMBL/GenBank/DDBJ whole genome shotgun (WGS) entry which is preliminary data.</text>
</comment>
<dbReference type="EMBL" id="PKUR01000006">
    <property type="protein sequence ID" value="PLW84648.1"/>
    <property type="molecule type" value="Genomic_DNA"/>
</dbReference>
<dbReference type="Pfam" id="PF16074">
    <property type="entry name" value="PilW"/>
    <property type="match status" value="1"/>
</dbReference>
<evidence type="ECO:0000256" key="1">
    <source>
        <dbReference type="SAM" id="Phobius"/>
    </source>
</evidence>
<dbReference type="GO" id="GO:0043683">
    <property type="term" value="P:type IV pilus assembly"/>
    <property type="evidence" value="ECO:0007669"/>
    <property type="project" value="InterPro"/>
</dbReference>
<proteinExistence type="predicted"/>
<protein>
    <recommendedName>
        <fullName evidence="4">Type IV pilus assembly protein PilW</fullName>
    </recommendedName>
</protein>
<dbReference type="Proteomes" id="UP000235162">
    <property type="component" value="Unassembled WGS sequence"/>
</dbReference>
<evidence type="ECO:0000313" key="3">
    <source>
        <dbReference type="Proteomes" id="UP000235162"/>
    </source>
</evidence>
<dbReference type="AlphaFoldDB" id="A0AAP8SM41"/>
<keyword evidence="3" id="KW-1185">Reference proteome</keyword>
<feature type="transmembrane region" description="Helical" evidence="1">
    <location>
        <begin position="12"/>
        <end position="38"/>
    </location>
</feature>
<keyword evidence="1" id="KW-0472">Membrane</keyword>
<gene>
    <name evidence="2" type="ORF">C0029_18075</name>
</gene>
<sequence>MHMRRAQSAGLGLIELMVAVALGALLCLGVASLLLAVMRQYWHDEQLAMMRDNGRYAIQLLEREFSMAGFYGHVWPADVKRVIDSDDGCYSYLLGPMSMLEHFDDLDSHGVSPGGESIPEVCRRENYYQPGSDAVLLRRVLDHPLRLRGESLGTVTDGETYLQSGNHEPRLSRGGGVSRDLWRFVPSLWFVRNYSVRPGDDLPGLCRLRLSRTAALTAPIECLVEGVEQLQIAYALDANGDRRADMWKSTPDVDQFQQTLLVSIRLGMRSPLPLSLSGDFLRTEMTSVVLLRNSDAWRG</sequence>
<keyword evidence="1" id="KW-0812">Transmembrane</keyword>
<reference evidence="2 3" key="1">
    <citation type="submission" date="2018-01" db="EMBL/GenBank/DDBJ databases">
        <title>The draft genome sequence of Halioglobus japonicus S1-36.</title>
        <authorList>
            <person name="Du Z.-J."/>
            <person name="Shi M.-J."/>
        </authorList>
    </citation>
    <scope>NUCLEOTIDE SEQUENCE [LARGE SCALE GENOMIC DNA]</scope>
    <source>
        <strain evidence="2 3">S1-36</strain>
    </source>
</reference>
<accession>A0AAP8SM41</accession>
<evidence type="ECO:0000313" key="2">
    <source>
        <dbReference type="EMBL" id="PLW84648.1"/>
    </source>
</evidence>
<evidence type="ECO:0008006" key="4">
    <source>
        <dbReference type="Google" id="ProtNLM"/>
    </source>
</evidence>
<keyword evidence="1" id="KW-1133">Transmembrane helix</keyword>
<name>A0AAP8SM41_9GAMM</name>
<dbReference type="KEGG" id="hja:BST95_18365"/>
<organism evidence="2 3">
    <name type="scientific">Halioglobus japonicus</name>
    <dbReference type="NCBI Taxonomy" id="930805"/>
    <lineage>
        <taxon>Bacteria</taxon>
        <taxon>Pseudomonadati</taxon>
        <taxon>Pseudomonadota</taxon>
        <taxon>Gammaproteobacteria</taxon>
        <taxon>Cellvibrionales</taxon>
        <taxon>Halieaceae</taxon>
        <taxon>Halioglobus</taxon>
    </lineage>
</organism>